<dbReference type="EMBL" id="GBXM01087125">
    <property type="protein sequence ID" value="JAH21452.1"/>
    <property type="molecule type" value="Transcribed_RNA"/>
</dbReference>
<reference evidence="1" key="1">
    <citation type="submission" date="2014-11" db="EMBL/GenBank/DDBJ databases">
        <authorList>
            <person name="Amaro Gonzalez C."/>
        </authorList>
    </citation>
    <scope>NUCLEOTIDE SEQUENCE</scope>
</reference>
<evidence type="ECO:0000313" key="1">
    <source>
        <dbReference type="EMBL" id="JAH21452.1"/>
    </source>
</evidence>
<reference evidence="1" key="2">
    <citation type="journal article" date="2015" name="Fish Shellfish Immunol.">
        <title>Early steps in the European eel (Anguilla anguilla)-Vibrio vulnificus interaction in the gills: Role of the RtxA13 toxin.</title>
        <authorList>
            <person name="Callol A."/>
            <person name="Pajuelo D."/>
            <person name="Ebbesson L."/>
            <person name="Teles M."/>
            <person name="MacKenzie S."/>
            <person name="Amaro C."/>
        </authorList>
    </citation>
    <scope>NUCLEOTIDE SEQUENCE</scope>
</reference>
<name>A0A0E9QY99_ANGAN</name>
<accession>A0A0E9QY99</accession>
<dbReference type="AlphaFoldDB" id="A0A0E9QY99"/>
<proteinExistence type="predicted"/>
<protein>
    <submittedName>
        <fullName evidence="1">Uncharacterized protein</fullName>
    </submittedName>
</protein>
<organism evidence="1">
    <name type="scientific">Anguilla anguilla</name>
    <name type="common">European freshwater eel</name>
    <name type="synonym">Muraena anguilla</name>
    <dbReference type="NCBI Taxonomy" id="7936"/>
    <lineage>
        <taxon>Eukaryota</taxon>
        <taxon>Metazoa</taxon>
        <taxon>Chordata</taxon>
        <taxon>Craniata</taxon>
        <taxon>Vertebrata</taxon>
        <taxon>Euteleostomi</taxon>
        <taxon>Actinopterygii</taxon>
        <taxon>Neopterygii</taxon>
        <taxon>Teleostei</taxon>
        <taxon>Anguilliformes</taxon>
        <taxon>Anguillidae</taxon>
        <taxon>Anguilla</taxon>
    </lineage>
</organism>
<sequence>MIQHLFSTQTEHTYLTHGIRASVCILLNRTRVTLWILQRRAYFNFGSARILD</sequence>